<organism evidence="1 2">
    <name type="scientific">Symbiodinium pilosum</name>
    <name type="common">Dinoflagellate</name>
    <dbReference type="NCBI Taxonomy" id="2952"/>
    <lineage>
        <taxon>Eukaryota</taxon>
        <taxon>Sar</taxon>
        <taxon>Alveolata</taxon>
        <taxon>Dinophyceae</taxon>
        <taxon>Suessiales</taxon>
        <taxon>Symbiodiniaceae</taxon>
        <taxon>Symbiodinium</taxon>
    </lineage>
</organism>
<protein>
    <submittedName>
        <fullName evidence="1">DHX57 protein</fullName>
    </submittedName>
</protein>
<evidence type="ECO:0000313" key="1">
    <source>
        <dbReference type="EMBL" id="CAE7174523.1"/>
    </source>
</evidence>
<reference evidence="1" key="1">
    <citation type="submission" date="2021-02" db="EMBL/GenBank/DDBJ databases">
        <authorList>
            <person name="Dougan E. K."/>
            <person name="Rhodes N."/>
            <person name="Thang M."/>
            <person name="Chan C."/>
        </authorList>
    </citation>
    <scope>NUCLEOTIDE SEQUENCE</scope>
</reference>
<feature type="non-terminal residue" evidence="1">
    <location>
        <position position="144"/>
    </location>
</feature>
<keyword evidence="2" id="KW-1185">Reference proteome</keyword>
<dbReference type="OrthoDB" id="10432361at2759"/>
<feature type="non-terminal residue" evidence="1">
    <location>
        <position position="1"/>
    </location>
</feature>
<evidence type="ECO:0000313" key="2">
    <source>
        <dbReference type="Proteomes" id="UP000649617"/>
    </source>
</evidence>
<dbReference type="Proteomes" id="UP000649617">
    <property type="component" value="Unassembled WGS sequence"/>
</dbReference>
<dbReference type="AlphaFoldDB" id="A0A812ITR2"/>
<gene>
    <name evidence="1" type="primary">DHX57</name>
    <name evidence="1" type="ORF">SPIL2461_LOCUS848</name>
</gene>
<accession>A0A812ITR2</accession>
<proteinExistence type="predicted"/>
<sequence>GLLGPPAPVDIIKAESIVGFQVQGSIEKLGSIGKGLMLRIPMTLFGRPVYEFEGGGQYLYFLKKEAKIAEGQSASWEEFGAGVEPNPQKLFEMEGYWAIGVDVGDDSESERCLGYCEDLAVTPDQIQRTWYVRGASSFHSNPEL</sequence>
<name>A0A812ITR2_SYMPI</name>
<comment type="caution">
    <text evidence="1">The sequence shown here is derived from an EMBL/GenBank/DDBJ whole genome shotgun (WGS) entry which is preliminary data.</text>
</comment>
<dbReference type="EMBL" id="CAJNIZ010000769">
    <property type="protein sequence ID" value="CAE7174523.1"/>
    <property type="molecule type" value="Genomic_DNA"/>
</dbReference>